<name>A0ABP9N8U7_9PSEU</name>
<feature type="transmembrane region" description="Helical" evidence="2">
    <location>
        <begin position="262"/>
        <end position="278"/>
    </location>
</feature>
<protein>
    <recommendedName>
        <fullName evidence="5">Glycosyltransferase</fullName>
    </recommendedName>
</protein>
<feature type="compositionally biased region" description="Low complexity" evidence="1">
    <location>
        <begin position="23"/>
        <end position="33"/>
    </location>
</feature>
<accession>A0ABP9N8U7</accession>
<keyword evidence="2" id="KW-1133">Transmembrane helix</keyword>
<feature type="region of interest" description="Disordered" evidence="1">
    <location>
        <begin position="1"/>
        <end position="33"/>
    </location>
</feature>
<feature type="transmembrane region" description="Helical" evidence="2">
    <location>
        <begin position="237"/>
        <end position="256"/>
    </location>
</feature>
<keyword evidence="2" id="KW-0812">Transmembrane</keyword>
<feature type="transmembrane region" description="Helical" evidence="2">
    <location>
        <begin position="483"/>
        <end position="501"/>
    </location>
</feature>
<evidence type="ECO:0000313" key="3">
    <source>
        <dbReference type="EMBL" id="GAA5110825.1"/>
    </source>
</evidence>
<sequence length="642" mass="70869">MPDETRAEVHDIPAGLVPDHMAGTDGAGPAPGTRRTARARAVSAYHALYRTAGGAARTGGWPTLATLARSLALPSAVVLWLVSLLRIDPHGMGDLGLVPLLPDTFWLALALVLVSFCIQVYRRPPSVPMLVCHVVTLIALLHATPSLLYPTLRYSWAWKHVGVVDFFMRNAGVNRALRELGAYQSWPGFFSTNAMLTKASGLTTSAGYAVWAPPFFNVLLIGPLFLIFRTFTTDQRLIWSAIALFFLGSWVGQDYLSPQACTFFLFLCVLALCLRYLGPRSVGAPNVPSPLTGGGWRSTRLWITVATVVMMAAIVPTHQLTPLMLIGGLVTLVVFGRQRLVVPTLFMIGMTVAWDLSFAWPWLSQNLGGIESTFGAFGANANSGFINLAAASQGQVLVAQVDRAHSAAVWVLALLGFARHFRSRRELALPLLALTPIAMIFANDYDGEMIFRIYMFGLPFAIFYVGAAFFPRQTAGRSWWTRLTLPAVALLLVPGFAFSYYGKEEANYFSDAELQAAQFVYGVAPRGSLVASATSDFPWGFTNYEVYDYERFALEDRNYRQEVLTDPVGTFTDMMSLDKHHHSYLILTRAQRFDVEMTGMMPQNSLSRIEQSLERSPNFVVLYRNADAVVLTLVRPIPERTP</sequence>
<feature type="transmembrane region" description="Helical" evidence="2">
    <location>
        <begin position="105"/>
        <end position="121"/>
    </location>
</feature>
<reference evidence="4" key="1">
    <citation type="journal article" date="2019" name="Int. J. Syst. Evol. Microbiol.">
        <title>The Global Catalogue of Microorganisms (GCM) 10K type strain sequencing project: providing services to taxonomists for standard genome sequencing and annotation.</title>
        <authorList>
            <consortium name="The Broad Institute Genomics Platform"/>
            <consortium name="The Broad Institute Genome Sequencing Center for Infectious Disease"/>
            <person name="Wu L."/>
            <person name="Ma J."/>
        </authorList>
    </citation>
    <scope>NUCLEOTIDE SEQUENCE [LARGE SCALE GENOMIC DNA]</scope>
    <source>
        <strain evidence="4">JCM 18302</strain>
    </source>
</reference>
<dbReference type="Proteomes" id="UP001500804">
    <property type="component" value="Unassembled WGS sequence"/>
</dbReference>
<feature type="compositionally biased region" description="Basic and acidic residues" evidence="1">
    <location>
        <begin position="1"/>
        <end position="11"/>
    </location>
</feature>
<dbReference type="EMBL" id="BAABJO010000001">
    <property type="protein sequence ID" value="GAA5110825.1"/>
    <property type="molecule type" value="Genomic_DNA"/>
</dbReference>
<feature type="transmembrane region" description="Helical" evidence="2">
    <location>
        <begin position="449"/>
        <end position="471"/>
    </location>
</feature>
<feature type="transmembrane region" description="Helical" evidence="2">
    <location>
        <begin position="208"/>
        <end position="228"/>
    </location>
</feature>
<organism evidence="3 4">
    <name type="scientific">Pseudonocardia adelaidensis</name>
    <dbReference type="NCBI Taxonomy" id="648754"/>
    <lineage>
        <taxon>Bacteria</taxon>
        <taxon>Bacillati</taxon>
        <taxon>Actinomycetota</taxon>
        <taxon>Actinomycetes</taxon>
        <taxon>Pseudonocardiales</taxon>
        <taxon>Pseudonocardiaceae</taxon>
        <taxon>Pseudonocardia</taxon>
    </lineage>
</organism>
<evidence type="ECO:0008006" key="5">
    <source>
        <dbReference type="Google" id="ProtNLM"/>
    </source>
</evidence>
<feature type="transmembrane region" description="Helical" evidence="2">
    <location>
        <begin position="299"/>
        <end position="320"/>
    </location>
</feature>
<evidence type="ECO:0000256" key="1">
    <source>
        <dbReference type="SAM" id="MobiDB-lite"/>
    </source>
</evidence>
<feature type="transmembrane region" description="Helical" evidence="2">
    <location>
        <begin position="340"/>
        <end position="363"/>
    </location>
</feature>
<comment type="caution">
    <text evidence="3">The sequence shown here is derived from an EMBL/GenBank/DDBJ whole genome shotgun (WGS) entry which is preliminary data.</text>
</comment>
<feature type="transmembrane region" description="Helical" evidence="2">
    <location>
        <begin position="67"/>
        <end position="85"/>
    </location>
</feature>
<feature type="transmembrane region" description="Helical" evidence="2">
    <location>
        <begin position="128"/>
        <end position="149"/>
    </location>
</feature>
<gene>
    <name evidence="3" type="ORF">GCM10023320_03030</name>
</gene>
<evidence type="ECO:0000256" key="2">
    <source>
        <dbReference type="SAM" id="Phobius"/>
    </source>
</evidence>
<keyword evidence="2" id="KW-0472">Membrane</keyword>
<evidence type="ECO:0000313" key="4">
    <source>
        <dbReference type="Proteomes" id="UP001500804"/>
    </source>
</evidence>
<keyword evidence="4" id="KW-1185">Reference proteome</keyword>
<proteinExistence type="predicted"/>